<dbReference type="Proteomes" id="UP000623608">
    <property type="component" value="Unassembled WGS sequence"/>
</dbReference>
<organism evidence="2 3">
    <name type="scientific">Paractinoplanes tereljensis</name>
    <dbReference type="NCBI Taxonomy" id="571912"/>
    <lineage>
        <taxon>Bacteria</taxon>
        <taxon>Bacillati</taxon>
        <taxon>Actinomycetota</taxon>
        <taxon>Actinomycetes</taxon>
        <taxon>Micromonosporales</taxon>
        <taxon>Micromonosporaceae</taxon>
        <taxon>Paractinoplanes</taxon>
    </lineage>
</organism>
<keyword evidence="1" id="KW-1133">Transmembrane helix</keyword>
<sequence length="132" mass="13674">MKTARRALIVIGALVMTYAVTGALTDADVKGGALVFLIGVLVAHDAVLLPIAIGAGALIGRLVPVRQRAFVRAGLLASLAVTVVAVPLVLARGRAADNPSLLPLHYGRGLLEAYAVIWAAVAVAAVRSRRHR</sequence>
<evidence type="ECO:0000313" key="2">
    <source>
        <dbReference type="EMBL" id="GIF23556.1"/>
    </source>
</evidence>
<gene>
    <name evidence="2" type="ORF">Ate02nite_62860</name>
</gene>
<keyword evidence="1" id="KW-0812">Transmembrane</keyword>
<evidence type="ECO:0000313" key="3">
    <source>
        <dbReference type="Proteomes" id="UP000623608"/>
    </source>
</evidence>
<feature type="transmembrane region" description="Helical" evidence="1">
    <location>
        <begin position="32"/>
        <end position="58"/>
    </location>
</feature>
<dbReference type="EMBL" id="BOMY01000041">
    <property type="protein sequence ID" value="GIF23556.1"/>
    <property type="molecule type" value="Genomic_DNA"/>
</dbReference>
<protein>
    <submittedName>
        <fullName evidence="2">Uncharacterized protein</fullName>
    </submittedName>
</protein>
<comment type="caution">
    <text evidence="2">The sequence shown here is derived from an EMBL/GenBank/DDBJ whole genome shotgun (WGS) entry which is preliminary data.</text>
</comment>
<evidence type="ECO:0000256" key="1">
    <source>
        <dbReference type="SAM" id="Phobius"/>
    </source>
</evidence>
<reference evidence="2" key="1">
    <citation type="submission" date="2021-01" db="EMBL/GenBank/DDBJ databases">
        <title>Whole genome shotgun sequence of Actinoplanes tereljensis NBRC 105297.</title>
        <authorList>
            <person name="Komaki H."/>
            <person name="Tamura T."/>
        </authorList>
    </citation>
    <scope>NUCLEOTIDE SEQUENCE</scope>
    <source>
        <strain evidence="2">NBRC 105297</strain>
    </source>
</reference>
<name>A0A919TV52_9ACTN</name>
<proteinExistence type="predicted"/>
<keyword evidence="3" id="KW-1185">Reference proteome</keyword>
<feature type="transmembrane region" description="Helical" evidence="1">
    <location>
        <begin position="110"/>
        <end position="126"/>
    </location>
</feature>
<dbReference type="RefSeq" id="WP_203811444.1">
    <property type="nucleotide sequence ID" value="NZ_BOMY01000041.1"/>
</dbReference>
<accession>A0A919TV52</accession>
<feature type="transmembrane region" description="Helical" evidence="1">
    <location>
        <begin position="70"/>
        <end position="90"/>
    </location>
</feature>
<dbReference type="AlphaFoldDB" id="A0A919TV52"/>
<keyword evidence="1" id="KW-0472">Membrane</keyword>